<name>A0ABV0UMA1_9TELE</name>
<dbReference type="Proteomes" id="UP001482620">
    <property type="component" value="Unassembled WGS sequence"/>
</dbReference>
<evidence type="ECO:0000313" key="2">
    <source>
        <dbReference type="Proteomes" id="UP001482620"/>
    </source>
</evidence>
<protein>
    <submittedName>
        <fullName evidence="1">Uncharacterized protein</fullName>
    </submittedName>
</protein>
<dbReference type="EMBL" id="JAHRIQ010073011">
    <property type="protein sequence ID" value="MEQ2245361.1"/>
    <property type="molecule type" value="Genomic_DNA"/>
</dbReference>
<comment type="caution">
    <text evidence="1">The sequence shown here is derived from an EMBL/GenBank/DDBJ whole genome shotgun (WGS) entry which is preliminary data.</text>
</comment>
<evidence type="ECO:0000313" key="1">
    <source>
        <dbReference type="EMBL" id="MEQ2245361.1"/>
    </source>
</evidence>
<sequence>MDAEESQLRSHSLKVQNRGHLMPIIFQQLLVMKGKASKPKEVQMFLCHPRKQAGQNQGPIREFSVVFSLIKAGVVWTVPGSGSLYSWPQSSVVSELTGLLIFPETFRYQQLCTI</sequence>
<proteinExistence type="predicted"/>
<accession>A0ABV0UMA1</accession>
<organism evidence="1 2">
    <name type="scientific">Ilyodon furcidens</name>
    <name type="common">goldbreast splitfin</name>
    <dbReference type="NCBI Taxonomy" id="33524"/>
    <lineage>
        <taxon>Eukaryota</taxon>
        <taxon>Metazoa</taxon>
        <taxon>Chordata</taxon>
        <taxon>Craniata</taxon>
        <taxon>Vertebrata</taxon>
        <taxon>Euteleostomi</taxon>
        <taxon>Actinopterygii</taxon>
        <taxon>Neopterygii</taxon>
        <taxon>Teleostei</taxon>
        <taxon>Neoteleostei</taxon>
        <taxon>Acanthomorphata</taxon>
        <taxon>Ovalentaria</taxon>
        <taxon>Atherinomorphae</taxon>
        <taxon>Cyprinodontiformes</taxon>
        <taxon>Goodeidae</taxon>
        <taxon>Ilyodon</taxon>
    </lineage>
</organism>
<reference evidence="1 2" key="1">
    <citation type="submission" date="2021-06" db="EMBL/GenBank/DDBJ databases">
        <authorList>
            <person name="Palmer J.M."/>
        </authorList>
    </citation>
    <scope>NUCLEOTIDE SEQUENCE [LARGE SCALE GENOMIC DNA]</scope>
    <source>
        <strain evidence="2">if_2019</strain>
        <tissue evidence="1">Muscle</tissue>
    </source>
</reference>
<gene>
    <name evidence="1" type="ORF">ILYODFUR_027016</name>
</gene>
<keyword evidence="2" id="KW-1185">Reference proteome</keyword>